<evidence type="ECO:0000313" key="2">
    <source>
        <dbReference type="Proteomes" id="UP000221249"/>
    </source>
</evidence>
<name>A0A240F4V2_9CAUD</name>
<protein>
    <submittedName>
        <fullName evidence="1">Uncharacterized protein</fullName>
    </submittedName>
</protein>
<accession>A0A240F4V2</accession>
<proteinExistence type="predicted"/>
<sequence>MSTSEHKRVWLPEEFADEISPRSLESPDDFIRRTDEGNFVLSARDEDDNFILEGDFTFSVPLAQGDVVVFWPYEDYGAFSVWVDADGKYRTDAFFPALANNFYVQGDWDAYGTFGELIESDSFADALKSDPKPTICIGQSFPGVSFRFDIDSDGNPRFVRQAWVN</sequence>
<dbReference type="Proteomes" id="UP000221249">
    <property type="component" value="Segment"/>
</dbReference>
<keyword evidence="2" id="KW-1185">Reference proteome</keyword>
<evidence type="ECO:0000313" key="1">
    <source>
        <dbReference type="EMBL" id="APU92979.1"/>
    </source>
</evidence>
<gene>
    <name evidence="1" type="ORF">POI1126_53</name>
</gene>
<dbReference type="EMBL" id="KY417925">
    <property type="protein sequence ID" value="APU92979.1"/>
    <property type="molecule type" value="Genomic_DNA"/>
</dbReference>
<organism evidence="1 2">
    <name type="scientific">Ochrobactrum phage POI1126</name>
    <dbReference type="NCBI Taxonomy" id="1932118"/>
    <lineage>
        <taxon>Viruses</taxon>
        <taxon>Duplodnaviria</taxon>
        <taxon>Heunggongvirae</taxon>
        <taxon>Uroviricota</taxon>
        <taxon>Caudoviricetes</taxon>
        <taxon>Namazuvirus</taxon>
        <taxon>Namazuvirus POI1126</taxon>
    </lineage>
</organism>
<reference evidence="1 2" key="1">
    <citation type="journal article" date="2017" name="Front. Microbiol.">
        <title>Prevalence, Host Range, and Comparative Genomic Analysis of Temperate Ochrobactrum Phages.</title>
        <authorList>
            <person name="Jackel C."/>
            <person name="Hertwig S."/>
            <person name="Scholz H.C."/>
            <person name="Nockler K."/>
            <person name="Reetz J."/>
            <person name="Hammerl J.A."/>
        </authorList>
    </citation>
    <scope>NUCLEOTIDE SEQUENCE [LARGE SCALE GENOMIC DNA]</scope>
</reference>